<comment type="similarity">
    <text evidence="1">Belongs to the small GTPase superfamily. Rab family.</text>
</comment>
<dbReference type="AlphaFoldDB" id="A0A7M7G161"/>
<evidence type="ECO:0000256" key="2">
    <source>
        <dbReference type="ARBA" id="ARBA00022741"/>
    </source>
</evidence>
<dbReference type="OMA" id="FKCIAAA"/>
<dbReference type="KEGG" id="spu:763452"/>
<dbReference type="InterPro" id="IPR001806">
    <property type="entry name" value="Small_GTPase"/>
</dbReference>
<dbReference type="Gene3D" id="3.40.50.300">
    <property type="entry name" value="P-loop containing nucleotide triphosphate hydrolases"/>
    <property type="match status" value="1"/>
</dbReference>
<dbReference type="OrthoDB" id="413584at2759"/>
<dbReference type="GO" id="GO:0005525">
    <property type="term" value="F:GTP binding"/>
    <property type="evidence" value="ECO:0007669"/>
    <property type="project" value="InterPro"/>
</dbReference>
<dbReference type="InParanoid" id="A0A7M7G161"/>
<dbReference type="GO" id="GO:0003924">
    <property type="term" value="F:GTPase activity"/>
    <property type="evidence" value="ECO:0007669"/>
    <property type="project" value="InterPro"/>
</dbReference>
<proteinExistence type="inferred from homology"/>
<dbReference type="Pfam" id="PF00071">
    <property type="entry name" value="Ras"/>
    <property type="match status" value="1"/>
</dbReference>
<evidence type="ECO:0000313" key="4">
    <source>
        <dbReference type="Proteomes" id="UP000007110"/>
    </source>
</evidence>
<dbReference type="SUPFAM" id="SSF52540">
    <property type="entry name" value="P-loop containing nucleoside triphosphate hydrolases"/>
    <property type="match status" value="1"/>
</dbReference>
<dbReference type="GeneID" id="763452"/>
<accession>A0A7M7G161</accession>
<dbReference type="InterPro" id="IPR027417">
    <property type="entry name" value="P-loop_NTPase"/>
</dbReference>
<dbReference type="FunCoup" id="A0A7M7G161">
    <property type="interactions" value="830"/>
</dbReference>
<protein>
    <submittedName>
        <fullName evidence="3">Uncharacterized protein</fullName>
    </submittedName>
</protein>
<name>A0A7M7G161_STRPU</name>
<sequence length="136" mass="15306">MRESYTLDHAKRWYQESLLENSHDPHIFLVGTKRDLCESHEEVQKVEEAAMEVAREIKAEYWSVSSLSGQNVEEFFNRLAGITFNASVLKALDDLEAKSASRQIAIAQSSENRIKLTPDDIDGGPGYKNKKAGCCN</sequence>
<evidence type="ECO:0000313" key="3">
    <source>
        <dbReference type="EnsemblMetazoa" id="XP_001199435"/>
    </source>
</evidence>
<keyword evidence="4" id="KW-1185">Reference proteome</keyword>
<dbReference type="RefSeq" id="XP_001199435.2">
    <property type="nucleotide sequence ID" value="XM_001199435.4"/>
</dbReference>
<reference evidence="4" key="1">
    <citation type="submission" date="2015-02" db="EMBL/GenBank/DDBJ databases">
        <title>Genome sequencing for Strongylocentrotus purpuratus.</title>
        <authorList>
            <person name="Murali S."/>
            <person name="Liu Y."/>
            <person name="Vee V."/>
            <person name="English A."/>
            <person name="Wang M."/>
            <person name="Skinner E."/>
            <person name="Han Y."/>
            <person name="Muzny D.M."/>
            <person name="Worley K.C."/>
            <person name="Gibbs R.A."/>
        </authorList>
    </citation>
    <scope>NUCLEOTIDE SEQUENCE</scope>
</reference>
<keyword evidence="2" id="KW-0547">Nucleotide-binding</keyword>
<dbReference type="EnsemblMetazoa" id="XM_001199435">
    <property type="protein sequence ID" value="XP_001199435"/>
    <property type="gene ID" value="LOC763452"/>
</dbReference>
<organism evidence="3 4">
    <name type="scientific">Strongylocentrotus purpuratus</name>
    <name type="common">Purple sea urchin</name>
    <dbReference type="NCBI Taxonomy" id="7668"/>
    <lineage>
        <taxon>Eukaryota</taxon>
        <taxon>Metazoa</taxon>
        <taxon>Echinodermata</taxon>
        <taxon>Eleutherozoa</taxon>
        <taxon>Echinozoa</taxon>
        <taxon>Echinoidea</taxon>
        <taxon>Euechinoidea</taxon>
        <taxon>Echinacea</taxon>
        <taxon>Camarodonta</taxon>
        <taxon>Echinidea</taxon>
        <taxon>Strongylocentrotidae</taxon>
        <taxon>Strongylocentrotus</taxon>
    </lineage>
</organism>
<dbReference type="PANTHER" id="PTHR47978">
    <property type="match status" value="1"/>
</dbReference>
<reference evidence="3" key="2">
    <citation type="submission" date="2021-01" db="UniProtKB">
        <authorList>
            <consortium name="EnsemblMetazoa"/>
        </authorList>
    </citation>
    <scope>IDENTIFICATION</scope>
</reference>
<dbReference type="Proteomes" id="UP000007110">
    <property type="component" value="Unassembled WGS sequence"/>
</dbReference>
<evidence type="ECO:0000256" key="1">
    <source>
        <dbReference type="ARBA" id="ARBA00006270"/>
    </source>
</evidence>